<dbReference type="EMBL" id="JACCBW010000002">
    <property type="protein sequence ID" value="NYE37190.1"/>
    <property type="molecule type" value="Genomic_DNA"/>
</dbReference>
<dbReference type="Pfam" id="PF08327">
    <property type="entry name" value="AHSA1"/>
    <property type="match status" value="1"/>
</dbReference>
<reference evidence="3 4" key="2">
    <citation type="submission" date="2020-08" db="EMBL/GenBank/DDBJ databases">
        <title>The Agave Microbiome: Exploring the role of microbial communities in plant adaptations to desert environments.</title>
        <authorList>
            <person name="Partida-Martinez L.P."/>
        </authorList>
    </citation>
    <scope>NUCLEOTIDE SEQUENCE [LARGE SCALE GENOMIC DNA]</scope>
    <source>
        <strain evidence="3 4">AT2.17</strain>
    </source>
</reference>
<feature type="domain" description="Activator of Hsp90 ATPase homologue 1/2-like C-terminal" evidence="2">
    <location>
        <begin position="35"/>
        <end position="164"/>
    </location>
</feature>
<reference evidence="3 4" key="1">
    <citation type="submission" date="2020-07" db="EMBL/GenBank/DDBJ databases">
        <authorList>
            <person name="Partida-Martinez L."/>
            <person name="Huntemann M."/>
            <person name="Clum A."/>
            <person name="Wang J."/>
            <person name="Palaniappan K."/>
            <person name="Ritter S."/>
            <person name="Chen I.-M."/>
            <person name="Stamatis D."/>
            <person name="Reddy T."/>
            <person name="O'Malley R."/>
            <person name="Daum C."/>
            <person name="Shapiro N."/>
            <person name="Ivanova N."/>
            <person name="Kyrpides N."/>
            <person name="Woyke T."/>
        </authorList>
    </citation>
    <scope>NUCLEOTIDE SEQUENCE [LARGE SCALE GENOMIC DNA]</scope>
    <source>
        <strain evidence="3 4">AT2.17</strain>
    </source>
</reference>
<dbReference type="InterPro" id="IPR013538">
    <property type="entry name" value="ASHA1/2-like_C"/>
</dbReference>
<dbReference type="InterPro" id="IPR023393">
    <property type="entry name" value="START-like_dom_sf"/>
</dbReference>
<evidence type="ECO:0000313" key="4">
    <source>
        <dbReference type="Proteomes" id="UP000549911"/>
    </source>
</evidence>
<keyword evidence="4" id="KW-1185">Reference proteome</keyword>
<evidence type="ECO:0000256" key="1">
    <source>
        <dbReference type="ARBA" id="ARBA00006817"/>
    </source>
</evidence>
<accession>A0A7Y9H3D2</accession>
<gene>
    <name evidence="3" type="ORF">F4692_002323</name>
</gene>
<evidence type="ECO:0000313" key="3">
    <source>
        <dbReference type="EMBL" id="NYE37190.1"/>
    </source>
</evidence>
<dbReference type="SUPFAM" id="SSF55961">
    <property type="entry name" value="Bet v1-like"/>
    <property type="match status" value="1"/>
</dbReference>
<organism evidence="3 4">
    <name type="scientific">Nocardioides cavernae</name>
    <dbReference type="NCBI Taxonomy" id="1921566"/>
    <lineage>
        <taxon>Bacteria</taxon>
        <taxon>Bacillati</taxon>
        <taxon>Actinomycetota</taxon>
        <taxon>Actinomycetes</taxon>
        <taxon>Propionibacteriales</taxon>
        <taxon>Nocardioidaceae</taxon>
        <taxon>Nocardioides</taxon>
    </lineage>
</organism>
<proteinExistence type="inferred from homology"/>
<name>A0A7Y9H3D2_9ACTN</name>
<evidence type="ECO:0000259" key="2">
    <source>
        <dbReference type="Pfam" id="PF08327"/>
    </source>
</evidence>
<comment type="similarity">
    <text evidence="1">Belongs to the AHA1 family.</text>
</comment>
<dbReference type="Proteomes" id="UP000549911">
    <property type="component" value="Unassembled WGS sequence"/>
</dbReference>
<dbReference type="RefSeq" id="WP_179619762.1">
    <property type="nucleotide sequence ID" value="NZ_JACCBW010000002.1"/>
</dbReference>
<sequence length="169" mass="18839">MTTVQSPDTTTRYPEAAILADEHVPAVHIWRDFAATPAQLVRAHTDPDLFARWIGPDSLTTRIDEWSCRTNGAYRYVSTRGDEEYAFRGTFPLVTEDKIVQTFTWEGMPEAIALETLTFEDLGDGRTRLHAFSLCDSFEGRDAMLASGMETGVHEGYAKLDRMLAGGTS</sequence>
<comment type="caution">
    <text evidence="3">The sequence shown here is derived from an EMBL/GenBank/DDBJ whole genome shotgun (WGS) entry which is preliminary data.</text>
</comment>
<protein>
    <submittedName>
        <fullName evidence="3">Uncharacterized protein YndB with AHSA1/START domain</fullName>
    </submittedName>
</protein>
<dbReference type="Gene3D" id="3.30.530.20">
    <property type="match status" value="1"/>
</dbReference>
<dbReference type="AlphaFoldDB" id="A0A7Y9H3D2"/>